<keyword evidence="3" id="KW-1185">Reference proteome</keyword>
<accession>A0AAU9G0V7</accession>
<proteinExistence type="predicted"/>
<name>A0AAU9G0V7_DROMD</name>
<organism evidence="2 3">
    <name type="scientific">Drosophila madeirensis</name>
    <name type="common">Fruit fly</name>
    <dbReference type="NCBI Taxonomy" id="30013"/>
    <lineage>
        <taxon>Eukaryota</taxon>
        <taxon>Metazoa</taxon>
        <taxon>Ecdysozoa</taxon>
        <taxon>Arthropoda</taxon>
        <taxon>Hexapoda</taxon>
        <taxon>Insecta</taxon>
        <taxon>Pterygota</taxon>
        <taxon>Neoptera</taxon>
        <taxon>Endopterygota</taxon>
        <taxon>Diptera</taxon>
        <taxon>Brachycera</taxon>
        <taxon>Muscomorpha</taxon>
        <taxon>Ephydroidea</taxon>
        <taxon>Drosophilidae</taxon>
        <taxon>Drosophila</taxon>
        <taxon>Sophophora</taxon>
    </lineage>
</organism>
<dbReference type="Proteomes" id="UP001500889">
    <property type="component" value="Chromosome A"/>
</dbReference>
<protein>
    <submittedName>
        <fullName evidence="2">Uncharacterized protein</fullName>
    </submittedName>
</protein>
<evidence type="ECO:0000256" key="1">
    <source>
        <dbReference type="SAM" id="MobiDB-lite"/>
    </source>
</evidence>
<evidence type="ECO:0000313" key="2">
    <source>
        <dbReference type="EMBL" id="BFG01302.1"/>
    </source>
</evidence>
<feature type="region of interest" description="Disordered" evidence="1">
    <location>
        <begin position="64"/>
        <end position="84"/>
    </location>
</feature>
<evidence type="ECO:0000313" key="3">
    <source>
        <dbReference type="Proteomes" id="UP001500889"/>
    </source>
</evidence>
<sequence>MSARGLGVLGEEACRVGSRVLHAKCDVNGPVYEANAKRAKGAKSLRLQQGGDSMVWRQEEHSLPDVERVQFGQHPPASSGISGT</sequence>
<gene>
    <name evidence="2" type="ORF">DMAD_01089</name>
</gene>
<dbReference type="EMBL" id="AP029266">
    <property type="protein sequence ID" value="BFG01302.1"/>
    <property type="molecule type" value="Genomic_DNA"/>
</dbReference>
<reference evidence="2 3" key="1">
    <citation type="submission" date="2024-02" db="EMBL/GenBank/DDBJ databases">
        <title>A chromosome-level genome assembly of Drosophila madeirensis, a fruit fly species endemic to Madeira island.</title>
        <authorList>
            <person name="Tomihara K."/>
            <person name="Llopart A."/>
            <person name="Yamamoto D."/>
        </authorList>
    </citation>
    <scope>NUCLEOTIDE SEQUENCE [LARGE SCALE GENOMIC DNA]</scope>
    <source>
        <strain evidence="2 3">RF1</strain>
    </source>
</reference>
<dbReference type="AlphaFoldDB" id="A0AAU9G0V7"/>